<reference evidence="3 4" key="1">
    <citation type="journal article" date="2021" name="Elife">
        <title>Chloroplast acquisition without the gene transfer in kleptoplastic sea slugs, Plakobranchus ocellatus.</title>
        <authorList>
            <person name="Maeda T."/>
            <person name="Takahashi S."/>
            <person name="Yoshida T."/>
            <person name="Shimamura S."/>
            <person name="Takaki Y."/>
            <person name="Nagai Y."/>
            <person name="Toyoda A."/>
            <person name="Suzuki Y."/>
            <person name="Arimoto A."/>
            <person name="Ishii H."/>
            <person name="Satoh N."/>
            <person name="Nishiyama T."/>
            <person name="Hasebe M."/>
            <person name="Maruyama T."/>
            <person name="Minagawa J."/>
            <person name="Obokata J."/>
            <person name="Shigenobu S."/>
        </authorList>
    </citation>
    <scope>NUCLEOTIDE SEQUENCE [LARGE SCALE GENOMIC DNA]</scope>
</reference>
<keyword evidence="4" id="KW-1185">Reference proteome</keyword>
<dbReference type="PROSITE" id="PS51354">
    <property type="entry name" value="GLUTAREDOXIN_2"/>
    <property type="match status" value="1"/>
</dbReference>
<dbReference type="InterPro" id="IPR006993">
    <property type="entry name" value="Glut_rich_SH3-bd"/>
</dbReference>
<dbReference type="PANTHER" id="PTHR12232">
    <property type="entry name" value="SH3 DOMAIN-BINDING GLUTAMIC ACID-RICH-LIKE PROTEIN"/>
    <property type="match status" value="1"/>
</dbReference>
<proteinExistence type="inferred from homology"/>
<comment type="similarity">
    <text evidence="1 2">Belongs to the SH3BGR family.</text>
</comment>
<dbReference type="Gene3D" id="3.40.30.10">
    <property type="entry name" value="Glutaredoxin"/>
    <property type="match status" value="1"/>
</dbReference>
<dbReference type="Proteomes" id="UP000735302">
    <property type="component" value="Unassembled WGS sequence"/>
</dbReference>
<dbReference type="Pfam" id="PF04908">
    <property type="entry name" value="SH3BGR"/>
    <property type="match status" value="1"/>
</dbReference>
<protein>
    <recommendedName>
        <fullName evidence="2">SH3 domain-binding glutamic acid-rich-like protein</fullName>
    </recommendedName>
</protein>
<dbReference type="PANTHER" id="PTHR12232:SF15">
    <property type="entry name" value="SH3 DOMAIN-BINDING GLUTAMIC ACID-RICH PROTEIN HOMOLOG"/>
    <property type="match status" value="1"/>
</dbReference>
<sequence length="93" mass="10251">MSANIVVYVSTVSSSIELKKKQQKIEAVLSGKKIAYTAIDVAADRENLEKMRQVVGDPTALAPQIVNGDVYCGNFEAFDEAVENEEIEQFLKL</sequence>
<dbReference type="InterPro" id="IPR051033">
    <property type="entry name" value="SH3BGR"/>
</dbReference>
<dbReference type="GO" id="GO:0005737">
    <property type="term" value="C:cytoplasm"/>
    <property type="evidence" value="ECO:0007669"/>
    <property type="project" value="TreeGrafter"/>
</dbReference>
<evidence type="ECO:0000256" key="1">
    <source>
        <dbReference type="ARBA" id="ARBA00007764"/>
    </source>
</evidence>
<dbReference type="AlphaFoldDB" id="A0AAV3Y1P7"/>
<gene>
    <name evidence="3" type="ORF">PoB_000350500</name>
</gene>
<dbReference type="InterPro" id="IPR036249">
    <property type="entry name" value="Thioredoxin-like_sf"/>
</dbReference>
<dbReference type="SUPFAM" id="SSF52833">
    <property type="entry name" value="Thioredoxin-like"/>
    <property type="match status" value="1"/>
</dbReference>
<dbReference type="PIRSF" id="PIRSF008142">
    <property type="entry name" value="SH3-bind_E-rich_L"/>
    <property type="match status" value="1"/>
</dbReference>
<evidence type="ECO:0000313" key="3">
    <source>
        <dbReference type="EMBL" id="GFN76999.1"/>
    </source>
</evidence>
<accession>A0AAV3Y1P7</accession>
<evidence type="ECO:0000256" key="2">
    <source>
        <dbReference type="PIRNR" id="PIRNR008142"/>
    </source>
</evidence>
<comment type="caution">
    <text evidence="3">The sequence shown here is derived from an EMBL/GenBank/DDBJ whole genome shotgun (WGS) entry which is preliminary data.</text>
</comment>
<evidence type="ECO:0000313" key="4">
    <source>
        <dbReference type="Proteomes" id="UP000735302"/>
    </source>
</evidence>
<dbReference type="EMBL" id="BLXT01000430">
    <property type="protein sequence ID" value="GFN76999.1"/>
    <property type="molecule type" value="Genomic_DNA"/>
</dbReference>
<name>A0AAV3Y1P7_9GAST</name>
<organism evidence="3 4">
    <name type="scientific">Plakobranchus ocellatus</name>
    <dbReference type="NCBI Taxonomy" id="259542"/>
    <lineage>
        <taxon>Eukaryota</taxon>
        <taxon>Metazoa</taxon>
        <taxon>Spiralia</taxon>
        <taxon>Lophotrochozoa</taxon>
        <taxon>Mollusca</taxon>
        <taxon>Gastropoda</taxon>
        <taxon>Heterobranchia</taxon>
        <taxon>Euthyneura</taxon>
        <taxon>Panpulmonata</taxon>
        <taxon>Sacoglossa</taxon>
        <taxon>Placobranchoidea</taxon>
        <taxon>Plakobranchidae</taxon>
        <taxon>Plakobranchus</taxon>
    </lineage>
</organism>